<dbReference type="Gene3D" id="1.10.230.10">
    <property type="entry name" value="Cytochrome P450-Terp, domain 2"/>
    <property type="match status" value="1"/>
</dbReference>
<dbReference type="GO" id="GO:0006099">
    <property type="term" value="P:tricarboxylic acid cycle"/>
    <property type="evidence" value="ECO:0007669"/>
    <property type="project" value="UniProtKB-KW"/>
</dbReference>
<evidence type="ECO:0000256" key="6">
    <source>
        <dbReference type="SAM" id="MobiDB-lite"/>
    </source>
</evidence>
<protein>
    <recommendedName>
        <fullName evidence="5">Citrate synthase</fullName>
    </recommendedName>
</protein>
<dbReference type="PANTHER" id="PTHR42871">
    <property type="entry name" value="CITRATE SYNTHASE"/>
    <property type="match status" value="1"/>
</dbReference>
<dbReference type="PANTHER" id="PTHR42871:SF1">
    <property type="entry name" value="CITRATE SYNTHASE"/>
    <property type="match status" value="1"/>
</dbReference>
<comment type="pathway">
    <text evidence="1">Carbohydrate metabolism.</text>
</comment>
<dbReference type="SUPFAM" id="SSF48256">
    <property type="entry name" value="Citrate synthase"/>
    <property type="match status" value="1"/>
</dbReference>
<dbReference type="Pfam" id="PF00285">
    <property type="entry name" value="Citrate_synt"/>
    <property type="match status" value="1"/>
</dbReference>
<evidence type="ECO:0000256" key="2">
    <source>
        <dbReference type="ARBA" id="ARBA00010566"/>
    </source>
</evidence>
<evidence type="ECO:0000256" key="4">
    <source>
        <dbReference type="ARBA" id="ARBA00022679"/>
    </source>
</evidence>
<evidence type="ECO:0000256" key="3">
    <source>
        <dbReference type="ARBA" id="ARBA00022532"/>
    </source>
</evidence>
<sequence>MGSFTPKQSLTVLDNRTGNSYEVPIKNNAIQATAFTQMKATPQAVFGAQDRPEDETEKGIRVSDSAYTNTAAVTSSITFIDGGRGILRYRGYPIEQLARKSHFLESAYLLIYGELPTAQRYDAWSNEVLHHTYLHHDVEHVMSSFRYDSHPMAMLISGFAALGAFAPEANPSLQGQNLYSNAAKGNVEALAQMDKQIMRLIGKAPTLAAATYRNRQGRPFNRPPTGLSYSGTFLYCLDQLSEHQYKPNAVLERALDILFLLHADHEMNCSTATMVHVGSSLVDPYSAVAASCAALYGPLHGGASEAVVRQLIDINGPENVPKFIEQVKRKERNLAGFGHRVYRTTDPRSTIIREVAEQVFSVTGRSKLLDTALALRDAAEKDDYFKSRNLHANVDFFSGIIYQQMGFPLDFYPVLFAVPRVVGWLAHWRQAMLSPSQRIWRPKQIYIGASERDYVDVKQREEAREPKYGSGPVSVAHGGDSKRRHLATYLDETGKLHARSKL</sequence>
<dbReference type="EMBL" id="KZ819372">
    <property type="protein sequence ID" value="PWN43176.1"/>
    <property type="molecule type" value="Genomic_DNA"/>
</dbReference>
<gene>
    <name evidence="7" type="ORF">IE81DRAFT_322689</name>
</gene>
<dbReference type="AlphaFoldDB" id="A0A316W011"/>
<evidence type="ECO:0000313" key="8">
    <source>
        <dbReference type="Proteomes" id="UP000245783"/>
    </source>
</evidence>
<keyword evidence="3" id="KW-0816">Tricarboxylic acid cycle</keyword>
<evidence type="ECO:0000313" key="7">
    <source>
        <dbReference type="EMBL" id="PWN43176.1"/>
    </source>
</evidence>
<accession>A0A316W011</accession>
<dbReference type="OrthoDB" id="435022at2759"/>
<dbReference type="GeneID" id="37035585"/>
<dbReference type="GO" id="GO:0046912">
    <property type="term" value="F:acyltransferase activity, acyl groups converted into alkyl on transfer"/>
    <property type="evidence" value="ECO:0007669"/>
    <property type="project" value="InterPro"/>
</dbReference>
<reference evidence="7 8" key="1">
    <citation type="journal article" date="2018" name="Mol. Biol. Evol.">
        <title>Broad Genomic Sampling Reveals a Smut Pathogenic Ancestry of the Fungal Clade Ustilaginomycotina.</title>
        <authorList>
            <person name="Kijpornyongpan T."/>
            <person name="Mondo S.J."/>
            <person name="Barry K."/>
            <person name="Sandor L."/>
            <person name="Lee J."/>
            <person name="Lipzen A."/>
            <person name="Pangilinan J."/>
            <person name="LaButti K."/>
            <person name="Hainaut M."/>
            <person name="Henrissat B."/>
            <person name="Grigoriev I.V."/>
            <person name="Spatafora J.W."/>
            <person name="Aime M.C."/>
        </authorList>
    </citation>
    <scope>NUCLEOTIDE SEQUENCE [LARGE SCALE GENOMIC DNA]</scope>
    <source>
        <strain evidence="7 8">MCA 4658</strain>
    </source>
</reference>
<dbReference type="InParanoid" id="A0A316W011"/>
<dbReference type="Proteomes" id="UP000245783">
    <property type="component" value="Unassembled WGS sequence"/>
</dbReference>
<dbReference type="GO" id="GO:0032787">
    <property type="term" value="P:monocarboxylic acid metabolic process"/>
    <property type="evidence" value="ECO:0007669"/>
    <property type="project" value="UniProtKB-ARBA"/>
</dbReference>
<dbReference type="PROSITE" id="PS00480">
    <property type="entry name" value="CITRATE_SYNTHASE"/>
    <property type="match status" value="1"/>
</dbReference>
<evidence type="ECO:0000256" key="1">
    <source>
        <dbReference type="ARBA" id="ARBA00005007"/>
    </source>
</evidence>
<feature type="region of interest" description="Disordered" evidence="6">
    <location>
        <begin position="462"/>
        <end position="482"/>
    </location>
</feature>
<evidence type="ECO:0000256" key="5">
    <source>
        <dbReference type="RuleBase" id="RU000441"/>
    </source>
</evidence>
<dbReference type="InterPro" id="IPR036969">
    <property type="entry name" value="Citrate_synthase_sf"/>
</dbReference>
<dbReference type="InterPro" id="IPR016142">
    <property type="entry name" value="Citrate_synth-like_lrg_a-sub"/>
</dbReference>
<keyword evidence="4 5" id="KW-0808">Transferase</keyword>
<dbReference type="InterPro" id="IPR016143">
    <property type="entry name" value="Citrate_synth-like_sm_a-sub"/>
</dbReference>
<proteinExistence type="inferred from homology"/>
<name>A0A316W011_9BASI</name>
<organism evidence="7 8">
    <name type="scientific">Ceraceosorus guamensis</name>
    <dbReference type="NCBI Taxonomy" id="1522189"/>
    <lineage>
        <taxon>Eukaryota</taxon>
        <taxon>Fungi</taxon>
        <taxon>Dikarya</taxon>
        <taxon>Basidiomycota</taxon>
        <taxon>Ustilaginomycotina</taxon>
        <taxon>Exobasidiomycetes</taxon>
        <taxon>Ceraceosorales</taxon>
        <taxon>Ceraceosoraceae</taxon>
        <taxon>Ceraceosorus</taxon>
    </lineage>
</organism>
<keyword evidence="8" id="KW-1185">Reference proteome</keyword>
<dbReference type="RefSeq" id="XP_025370336.1">
    <property type="nucleotide sequence ID" value="XM_025513715.1"/>
</dbReference>
<dbReference type="InterPro" id="IPR019810">
    <property type="entry name" value="Citrate_synthase_AS"/>
</dbReference>
<dbReference type="STRING" id="1522189.A0A316W011"/>
<dbReference type="Gene3D" id="1.10.580.10">
    <property type="entry name" value="Citrate Synthase, domain 1"/>
    <property type="match status" value="1"/>
</dbReference>
<dbReference type="FunFam" id="1.10.230.10:FF:000002">
    <property type="entry name" value="Citrate synthase"/>
    <property type="match status" value="1"/>
</dbReference>
<dbReference type="FunFam" id="1.10.580.10:FF:000005">
    <property type="entry name" value="Citrate synthase"/>
    <property type="match status" value="1"/>
</dbReference>
<comment type="similarity">
    <text evidence="2 5">Belongs to the citrate synthase family.</text>
</comment>
<dbReference type="InterPro" id="IPR002020">
    <property type="entry name" value="Citrate_synthase"/>
</dbReference>
<dbReference type="PRINTS" id="PR00143">
    <property type="entry name" value="CITRTSNTHASE"/>
</dbReference>